<evidence type="ECO:0000313" key="7">
    <source>
        <dbReference type="EMBL" id="SFC80831.1"/>
    </source>
</evidence>
<keyword evidence="8" id="KW-1185">Reference proteome</keyword>
<feature type="binding site" evidence="6">
    <location>
        <position position="75"/>
    </location>
    <ligand>
        <name>S-adenosyl-L-methionine</name>
        <dbReference type="ChEBI" id="CHEBI:59789"/>
    </ligand>
</feature>
<dbReference type="NCBIfam" id="TIGR00138">
    <property type="entry name" value="rsmG_gidB"/>
    <property type="match status" value="1"/>
</dbReference>
<name>A0A1I1M601_9RHOB</name>
<dbReference type="HAMAP" id="MF_00074">
    <property type="entry name" value="16SrRNA_methyltr_G"/>
    <property type="match status" value="1"/>
</dbReference>
<comment type="catalytic activity">
    <reaction evidence="6">
        <text>guanosine(527) in 16S rRNA + S-adenosyl-L-methionine = N(7)-methylguanosine(527) in 16S rRNA + S-adenosyl-L-homocysteine</text>
        <dbReference type="Rhea" id="RHEA:42732"/>
        <dbReference type="Rhea" id="RHEA-COMP:10209"/>
        <dbReference type="Rhea" id="RHEA-COMP:10210"/>
        <dbReference type="ChEBI" id="CHEBI:57856"/>
        <dbReference type="ChEBI" id="CHEBI:59789"/>
        <dbReference type="ChEBI" id="CHEBI:74269"/>
        <dbReference type="ChEBI" id="CHEBI:74480"/>
        <dbReference type="EC" id="2.1.1.170"/>
    </reaction>
</comment>
<feature type="binding site" evidence="6">
    <location>
        <position position="80"/>
    </location>
    <ligand>
        <name>S-adenosyl-L-methionine</name>
        <dbReference type="ChEBI" id="CHEBI:59789"/>
    </ligand>
</feature>
<gene>
    <name evidence="6" type="primary">rsmG</name>
    <name evidence="7" type="ORF">SAMN04488094_109171</name>
</gene>
<dbReference type="EMBL" id="FOLG01000009">
    <property type="protein sequence ID" value="SFC80831.1"/>
    <property type="molecule type" value="Genomic_DNA"/>
</dbReference>
<evidence type="ECO:0000256" key="2">
    <source>
        <dbReference type="ARBA" id="ARBA00022552"/>
    </source>
</evidence>
<dbReference type="Proteomes" id="UP000198728">
    <property type="component" value="Unassembled WGS sequence"/>
</dbReference>
<evidence type="ECO:0000256" key="4">
    <source>
        <dbReference type="ARBA" id="ARBA00022679"/>
    </source>
</evidence>
<keyword evidence="4 6" id="KW-0808">Transferase</keyword>
<dbReference type="GO" id="GO:0005829">
    <property type="term" value="C:cytosol"/>
    <property type="evidence" value="ECO:0007669"/>
    <property type="project" value="TreeGrafter"/>
</dbReference>
<dbReference type="SUPFAM" id="SSF53335">
    <property type="entry name" value="S-adenosyl-L-methionine-dependent methyltransferases"/>
    <property type="match status" value="1"/>
</dbReference>
<comment type="subcellular location">
    <subcellularLocation>
        <location evidence="6">Cytoplasm</location>
    </subcellularLocation>
</comment>
<comment type="caution">
    <text evidence="6">Lacks conserved residue(s) required for the propagation of feature annotation.</text>
</comment>
<accession>A0A1I1M601</accession>
<evidence type="ECO:0000256" key="5">
    <source>
        <dbReference type="ARBA" id="ARBA00022691"/>
    </source>
</evidence>
<keyword evidence="3 6" id="KW-0489">Methyltransferase</keyword>
<evidence type="ECO:0000313" key="8">
    <source>
        <dbReference type="Proteomes" id="UP000198728"/>
    </source>
</evidence>
<keyword evidence="1 6" id="KW-0963">Cytoplasm</keyword>
<dbReference type="InterPro" id="IPR003682">
    <property type="entry name" value="rRNA_ssu_MeTfrase_G"/>
</dbReference>
<dbReference type="Gene3D" id="3.40.50.150">
    <property type="entry name" value="Vaccinia Virus protein VP39"/>
    <property type="match status" value="1"/>
</dbReference>
<keyword evidence="2 6" id="KW-0698">rRNA processing</keyword>
<protein>
    <recommendedName>
        <fullName evidence="6">Ribosomal RNA small subunit methyltransferase G</fullName>
        <ecNumber evidence="6">2.1.1.170</ecNumber>
    </recommendedName>
    <alternativeName>
        <fullName evidence="6">16S rRNA 7-methylguanosine methyltransferase</fullName>
        <shortName evidence="6">16S rRNA m7G methyltransferase</shortName>
    </alternativeName>
</protein>
<feature type="binding site" evidence="6">
    <location>
        <position position="143"/>
    </location>
    <ligand>
        <name>S-adenosyl-L-methionine</name>
        <dbReference type="ChEBI" id="CHEBI:59789"/>
    </ligand>
</feature>
<organism evidence="7 8">
    <name type="scientific">Tropicimonas isoalkanivorans</name>
    <dbReference type="NCBI Taxonomy" id="441112"/>
    <lineage>
        <taxon>Bacteria</taxon>
        <taxon>Pseudomonadati</taxon>
        <taxon>Pseudomonadota</taxon>
        <taxon>Alphaproteobacteria</taxon>
        <taxon>Rhodobacterales</taxon>
        <taxon>Roseobacteraceae</taxon>
        <taxon>Tropicimonas</taxon>
    </lineage>
</organism>
<comment type="function">
    <text evidence="6">Specifically methylates the N7 position of guanine in position 527 of 16S rRNA.</text>
</comment>
<dbReference type="InterPro" id="IPR029063">
    <property type="entry name" value="SAM-dependent_MTases_sf"/>
</dbReference>
<keyword evidence="5 6" id="KW-0949">S-adenosyl-L-methionine</keyword>
<evidence type="ECO:0000256" key="6">
    <source>
        <dbReference type="HAMAP-Rule" id="MF_00074"/>
    </source>
</evidence>
<dbReference type="GO" id="GO:0070043">
    <property type="term" value="F:rRNA (guanine-N7-)-methyltransferase activity"/>
    <property type="evidence" value="ECO:0007669"/>
    <property type="project" value="UniProtKB-UniRule"/>
</dbReference>
<evidence type="ECO:0000256" key="1">
    <source>
        <dbReference type="ARBA" id="ARBA00022490"/>
    </source>
</evidence>
<dbReference type="Pfam" id="PF02527">
    <property type="entry name" value="GidB"/>
    <property type="match status" value="1"/>
</dbReference>
<dbReference type="STRING" id="441112.SAMN04488094_109171"/>
<feature type="binding site" evidence="6">
    <location>
        <begin position="129"/>
        <end position="130"/>
    </location>
    <ligand>
        <name>S-adenosyl-L-methionine</name>
        <dbReference type="ChEBI" id="CHEBI:59789"/>
    </ligand>
</feature>
<proteinExistence type="inferred from homology"/>
<dbReference type="PANTHER" id="PTHR31760:SF0">
    <property type="entry name" value="S-ADENOSYL-L-METHIONINE-DEPENDENT METHYLTRANSFERASES SUPERFAMILY PROTEIN"/>
    <property type="match status" value="1"/>
</dbReference>
<dbReference type="PANTHER" id="PTHR31760">
    <property type="entry name" value="S-ADENOSYL-L-METHIONINE-DEPENDENT METHYLTRANSFERASES SUPERFAMILY PROTEIN"/>
    <property type="match status" value="1"/>
</dbReference>
<dbReference type="PIRSF" id="PIRSF003078">
    <property type="entry name" value="GidB"/>
    <property type="match status" value="1"/>
</dbReference>
<dbReference type="EC" id="2.1.1.170" evidence="6"/>
<evidence type="ECO:0000256" key="3">
    <source>
        <dbReference type="ARBA" id="ARBA00022603"/>
    </source>
</evidence>
<reference evidence="7 8" key="1">
    <citation type="submission" date="2016-10" db="EMBL/GenBank/DDBJ databases">
        <authorList>
            <person name="de Groot N.N."/>
        </authorList>
    </citation>
    <scope>NUCLEOTIDE SEQUENCE [LARGE SCALE GENOMIC DNA]</scope>
    <source>
        <strain evidence="7 8">DSM 19548</strain>
    </source>
</reference>
<comment type="similarity">
    <text evidence="6">Belongs to the methyltransferase superfamily. RNA methyltransferase RsmG family.</text>
</comment>
<dbReference type="AlphaFoldDB" id="A0A1I1M601"/>
<sequence length="210" mass="23094">MRDGSRDLLDALGLDVSRETLTRLTVHRDLLAKWNPSINLVAPSTLEASWTRHIVDSAQVYSMTTVSQGQWLDFGTGGGFPGLVCAILAAEHAPGLRFTFVESDKRKCAFLTTVVRETGIAAAIVSQRIETIPRQNANVISARAVAPLWKLLDYALPHLAKGGLCLFPKGERYREEIDAARASFHFQLNDRPSITDPKAVILSLGEIERV</sequence>